<dbReference type="AlphaFoldDB" id="A0A8J3QI95"/>
<accession>A0A8J3QI95</accession>
<dbReference type="GO" id="GO:0016787">
    <property type="term" value="F:hydrolase activity"/>
    <property type="evidence" value="ECO:0007669"/>
    <property type="project" value="InterPro"/>
</dbReference>
<name>A0A8J3QI95_9ACTN</name>
<organism evidence="3 4">
    <name type="scientific">Rhizocola hellebori</name>
    <dbReference type="NCBI Taxonomy" id="1392758"/>
    <lineage>
        <taxon>Bacteria</taxon>
        <taxon>Bacillati</taxon>
        <taxon>Actinomycetota</taxon>
        <taxon>Actinomycetes</taxon>
        <taxon>Micromonosporales</taxon>
        <taxon>Micromonosporaceae</taxon>
        <taxon>Rhizocola</taxon>
    </lineage>
</organism>
<evidence type="ECO:0000313" key="3">
    <source>
        <dbReference type="EMBL" id="GIH11146.1"/>
    </source>
</evidence>
<dbReference type="PANTHER" id="PTHR21240">
    <property type="entry name" value="2-AMINO-3-CARBOXYLMUCONATE-6-SEMIALDEHYDE DECARBOXYLASE"/>
    <property type="match status" value="1"/>
</dbReference>
<sequence length="282" mass="30952">MELWRSLGLPGLIDVHVHFYPQRMLDKVWAYFDKVFWPITYRGSDAERLAQLEGFGVRAFPALSYAHQPGMAIDLNAWALGFAAAHPACLPSATFYPEPGVLGYVRGCLADGVRIFKVHVQVGDFDPRDELLDPVWGLLAEAGTPIIAHAGSGPLPGSHTGPGPLGEVLARHPRLRAIVAHMGTPEYADFLALAERYPNVGLDTTMAFTDFVEGFAPYPRELLPRVTELGLAGKVYFGSDFPNIPYEYAHQLEALARLDLGDEWLRAVLWGNASALFDQPGV</sequence>
<feature type="domain" description="Amidohydrolase-related" evidence="2">
    <location>
        <begin position="13"/>
        <end position="278"/>
    </location>
</feature>
<dbReference type="GO" id="GO:0016831">
    <property type="term" value="F:carboxy-lyase activity"/>
    <property type="evidence" value="ECO:0007669"/>
    <property type="project" value="InterPro"/>
</dbReference>
<keyword evidence="4" id="KW-1185">Reference proteome</keyword>
<dbReference type="InterPro" id="IPR032466">
    <property type="entry name" value="Metal_Hydrolase"/>
</dbReference>
<gene>
    <name evidence="3" type="ORF">Rhe02_92130</name>
</gene>
<evidence type="ECO:0000313" key="4">
    <source>
        <dbReference type="Proteomes" id="UP000612899"/>
    </source>
</evidence>
<dbReference type="EMBL" id="BONY01000120">
    <property type="protein sequence ID" value="GIH11146.1"/>
    <property type="molecule type" value="Genomic_DNA"/>
</dbReference>
<dbReference type="GO" id="GO:0019748">
    <property type="term" value="P:secondary metabolic process"/>
    <property type="evidence" value="ECO:0007669"/>
    <property type="project" value="TreeGrafter"/>
</dbReference>
<dbReference type="CDD" id="cd01292">
    <property type="entry name" value="metallo-dependent_hydrolases"/>
    <property type="match status" value="1"/>
</dbReference>
<dbReference type="SUPFAM" id="SSF51556">
    <property type="entry name" value="Metallo-dependent hydrolases"/>
    <property type="match status" value="1"/>
</dbReference>
<dbReference type="Gene3D" id="3.20.20.140">
    <property type="entry name" value="Metal-dependent hydrolases"/>
    <property type="match status" value="1"/>
</dbReference>
<reference evidence="3" key="1">
    <citation type="submission" date="2021-01" db="EMBL/GenBank/DDBJ databases">
        <title>Whole genome shotgun sequence of Rhizocola hellebori NBRC 109834.</title>
        <authorList>
            <person name="Komaki H."/>
            <person name="Tamura T."/>
        </authorList>
    </citation>
    <scope>NUCLEOTIDE SEQUENCE</scope>
    <source>
        <strain evidence="3">NBRC 109834</strain>
    </source>
</reference>
<evidence type="ECO:0000256" key="1">
    <source>
        <dbReference type="ARBA" id="ARBA00023239"/>
    </source>
</evidence>
<dbReference type="InterPro" id="IPR032465">
    <property type="entry name" value="ACMSD"/>
</dbReference>
<evidence type="ECO:0000259" key="2">
    <source>
        <dbReference type="Pfam" id="PF04909"/>
    </source>
</evidence>
<keyword evidence="1" id="KW-0456">Lyase</keyword>
<proteinExistence type="predicted"/>
<dbReference type="RefSeq" id="WP_203914864.1">
    <property type="nucleotide sequence ID" value="NZ_BONY01000120.1"/>
</dbReference>
<comment type="caution">
    <text evidence="3">The sequence shown here is derived from an EMBL/GenBank/DDBJ whole genome shotgun (WGS) entry which is preliminary data.</text>
</comment>
<dbReference type="PANTHER" id="PTHR21240:SF28">
    <property type="entry name" value="ISO-OROTATE DECARBOXYLASE (EUROFUNG)"/>
    <property type="match status" value="1"/>
</dbReference>
<dbReference type="Proteomes" id="UP000612899">
    <property type="component" value="Unassembled WGS sequence"/>
</dbReference>
<protein>
    <submittedName>
        <fullName evidence="3">Amidohydrolase</fullName>
    </submittedName>
</protein>
<dbReference type="Pfam" id="PF04909">
    <property type="entry name" value="Amidohydro_2"/>
    <property type="match status" value="1"/>
</dbReference>
<dbReference type="InterPro" id="IPR006680">
    <property type="entry name" value="Amidohydro-rel"/>
</dbReference>
<dbReference type="GO" id="GO:0005737">
    <property type="term" value="C:cytoplasm"/>
    <property type="evidence" value="ECO:0007669"/>
    <property type="project" value="TreeGrafter"/>
</dbReference>